<feature type="region of interest" description="Disordered" evidence="1">
    <location>
        <begin position="1"/>
        <end position="31"/>
    </location>
</feature>
<organism evidence="2 3">
    <name type="scientific">Ambrosiozyma monospora</name>
    <name type="common">Yeast</name>
    <name type="synonym">Endomycopsis monosporus</name>
    <dbReference type="NCBI Taxonomy" id="43982"/>
    <lineage>
        <taxon>Eukaryota</taxon>
        <taxon>Fungi</taxon>
        <taxon>Dikarya</taxon>
        <taxon>Ascomycota</taxon>
        <taxon>Saccharomycotina</taxon>
        <taxon>Pichiomycetes</taxon>
        <taxon>Pichiales</taxon>
        <taxon>Pichiaceae</taxon>
        <taxon>Ambrosiozyma</taxon>
    </lineage>
</organism>
<sequence length="300" mass="34112">MNRKTTSNGKVSSKRSRDSEVNGAPQNRPSEKLRKCQSVPFTVPCGWCHDEVTAYQGFNHFVTCHFNVFKEACNPHSTKPVYSTLLNLVIVLLCFPNRAKLCAAFDVFLAIQDKEGSVFQDMKTGFNELIKDSIGETGLLEKLVYMENTIKMNEELMKDEWNCSLLLWNNRVHGKSPTAKKPGDYIFEPQSSSISWFKKRIDRCVKVAKERVPFEKTLLNAESTANCCNESDKGWNLACSIISLQTSMFSRAMFDSASHLAEVQFAMKSRNMTNDENDDSEDLEFSSIPQNFVDFMNRSL</sequence>
<dbReference type="AlphaFoldDB" id="A0A9W6YYU4"/>
<gene>
    <name evidence="2" type="ORF">Amon01_000753300</name>
</gene>
<name>A0A9W6YYU4_AMBMO</name>
<accession>A0A9W6YYU4</accession>
<protein>
    <submittedName>
        <fullName evidence="2">Unnamed protein product</fullName>
    </submittedName>
</protein>
<evidence type="ECO:0000313" key="2">
    <source>
        <dbReference type="EMBL" id="GMG55267.1"/>
    </source>
</evidence>
<evidence type="ECO:0000313" key="3">
    <source>
        <dbReference type="Proteomes" id="UP001165063"/>
    </source>
</evidence>
<feature type="compositionally biased region" description="Polar residues" evidence="1">
    <location>
        <begin position="1"/>
        <end position="11"/>
    </location>
</feature>
<keyword evidence="3" id="KW-1185">Reference proteome</keyword>
<dbReference type="EMBL" id="BSXU01005644">
    <property type="protein sequence ID" value="GMG55267.1"/>
    <property type="molecule type" value="Genomic_DNA"/>
</dbReference>
<reference evidence="2" key="1">
    <citation type="submission" date="2023-04" db="EMBL/GenBank/DDBJ databases">
        <title>Ambrosiozyma monospora NBRC 1965.</title>
        <authorList>
            <person name="Ichikawa N."/>
            <person name="Sato H."/>
            <person name="Tonouchi N."/>
        </authorList>
    </citation>
    <scope>NUCLEOTIDE SEQUENCE</scope>
    <source>
        <strain evidence="2">NBRC 1965</strain>
    </source>
</reference>
<evidence type="ECO:0000256" key="1">
    <source>
        <dbReference type="SAM" id="MobiDB-lite"/>
    </source>
</evidence>
<dbReference type="Proteomes" id="UP001165063">
    <property type="component" value="Unassembled WGS sequence"/>
</dbReference>
<comment type="caution">
    <text evidence="2">The sequence shown here is derived from an EMBL/GenBank/DDBJ whole genome shotgun (WGS) entry which is preliminary data.</text>
</comment>
<proteinExistence type="predicted"/>